<dbReference type="OMA" id="GMICDEV"/>
<organism evidence="5">
    <name type="scientific">Micromonas pusilla (strain CCMP1545)</name>
    <name type="common">Picoplanktonic green alga</name>
    <dbReference type="NCBI Taxonomy" id="564608"/>
    <lineage>
        <taxon>Eukaryota</taxon>
        <taxon>Viridiplantae</taxon>
        <taxon>Chlorophyta</taxon>
        <taxon>Mamiellophyceae</taxon>
        <taxon>Mamiellales</taxon>
        <taxon>Mamiellaceae</taxon>
        <taxon>Micromonas</taxon>
    </lineage>
</organism>
<evidence type="ECO:0000256" key="2">
    <source>
        <dbReference type="SAM" id="MobiDB-lite"/>
    </source>
</evidence>
<dbReference type="RefSeq" id="XP_003056811.1">
    <property type="nucleotide sequence ID" value="XM_003056765.1"/>
</dbReference>
<proteinExistence type="predicted"/>
<gene>
    <name evidence="4" type="ORF">MICPUCDRAFT_56250</name>
</gene>
<reference evidence="4 5" key="1">
    <citation type="journal article" date="2009" name="Science">
        <title>Green evolution and dynamic adaptations revealed by genomes of the marine picoeukaryotes Micromonas.</title>
        <authorList>
            <person name="Worden A.Z."/>
            <person name="Lee J.H."/>
            <person name="Mock T."/>
            <person name="Rouze P."/>
            <person name="Simmons M.P."/>
            <person name="Aerts A.L."/>
            <person name="Allen A.E."/>
            <person name="Cuvelier M.L."/>
            <person name="Derelle E."/>
            <person name="Everett M.V."/>
            <person name="Foulon E."/>
            <person name="Grimwood J."/>
            <person name="Gundlach H."/>
            <person name="Henrissat B."/>
            <person name="Napoli C."/>
            <person name="McDonald S.M."/>
            <person name="Parker M.S."/>
            <person name="Rombauts S."/>
            <person name="Salamov A."/>
            <person name="Von Dassow P."/>
            <person name="Badger J.H."/>
            <person name="Coutinho P.M."/>
            <person name="Demir E."/>
            <person name="Dubchak I."/>
            <person name="Gentemann C."/>
            <person name="Eikrem W."/>
            <person name="Gready J.E."/>
            <person name="John U."/>
            <person name="Lanier W."/>
            <person name="Lindquist E.A."/>
            <person name="Lucas S."/>
            <person name="Mayer K.F."/>
            <person name="Moreau H."/>
            <person name="Not F."/>
            <person name="Otillar R."/>
            <person name="Panaud O."/>
            <person name="Pangilinan J."/>
            <person name="Paulsen I."/>
            <person name="Piegu B."/>
            <person name="Poliakov A."/>
            <person name="Robbens S."/>
            <person name="Schmutz J."/>
            <person name="Toulza E."/>
            <person name="Wyss T."/>
            <person name="Zelensky A."/>
            <person name="Zhou K."/>
            <person name="Armbrust E.V."/>
            <person name="Bhattacharya D."/>
            <person name="Goodenough U.W."/>
            <person name="Van de Peer Y."/>
            <person name="Grigoriev I.V."/>
        </authorList>
    </citation>
    <scope>NUCLEOTIDE SEQUENCE [LARGE SCALE GENOMIC DNA]</scope>
    <source>
        <strain evidence="4 5">CCMP1545</strain>
    </source>
</reference>
<keyword evidence="5" id="KW-1185">Reference proteome</keyword>
<dbReference type="EMBL" id="GG663737">
    <property type="protein sequence ID" value="EEH58456.1"/>
    <property type="molecule type" value="Genomic_DNA"/>
</dbReference>
<dbReference type="SUPFAM" id="SSF58038">
    <property type="entry name" value="SNARE fusion complex"/>
    <property type="match status" value="1"/>
</dbReference>
<feature type="region of interest" description="Disordered" evidence="2">
    <location>
        <begin position="105"/>
        <end position="128"/>
    </location>
</feature>
<keyword evidence="1" id="KW-0813">Transport</keyword>
<feature type="region of interest" description="Disordered" evidence="2">
    <location>
        <begin position="220"/>
        <end position="266"/>
    </location>
</feature>
<sequence>MGAEVWTARVRDAKQVLNELRAGAGPEAANHTDAERVKFNAHQRRKLTRFESIVSELETLLGDGAPDSPTGETGTRRKLIEGFKDEAKRFRAGFSDGGDASGANAAMGGGGAGPGGSSASSALASDGRRVGDASTAAAAVPDVTEATSAEELLETQRMQIEAQDEAMDKLDGLVGKLKSTSFKIADEVELQAKMVDDLTEDFAHTQARLKKLRKQGFKLAGEGKNDAERERMEHEETMAAKKKSYEDNYEKDKVKEDESASGCVIA</sequence>
<dbReference type="OrthoDB" id="428895at2759"/>
<evidence type="ECO:0000313" key="5">
    <source>
        <dbReference type="Proteomes" id="UP000001876"/>
    </source>
</evidence>
<name>C1MLS3_MICPC</name>
<keyword evidence="1" id="KW-0653">Protein transport</keyword>
<dbReference type="Gene3D" id="1.20.5.110">
    <property type="match status" value="1"/>
</dbReference>
<evidence type="ECO:0000256" key="1">
    <source>
        <dbReference type="ARBA" id="ARBA00022927"/>
    </source>
</evidence>
<evidence type="ECO:0000313" key="4">
    <source>
        <dbReference type="EMBL" id="EEH58456.1"/>
    </source>
</evidence>
<feature type="compositionally biased region" description="Gly residues" evidence="2">
    <location>
        <begin position="107"/>
        <end position="116"/>
    </location>
</feature>
<dbReference type="CDD" id="cd15841">
    <property type="entry name" value="SNARE_Qc"/>
    <property type="match status" value="1"/>
</dbReference>
<dbReference type="KEGG" id="mpp:MICPUCDRAFT_56250"/>
<protein>
    <submittedName>
        <fullName evidence="4">Predicted protein</fullName>
    </submittedName>
</protein>
<feature type="domain" description="T-SNARE coiled-coil homology" evidence="3">
    <location>
        <begin position="157"/>
        <end position="219"/>
    </location>
</feature>
<dbReference type="InterPro" id="IPR000727">
    <property type="entry name" value="T_SNARE_dom"/>
</dbReference>
<dbReference type="AlphaFoldDB" id="C1MLS3"/>
<evidence type="ECO:0000259" key="3">
    <source>
        <dbReference type="PROSITE" id="PS50192"/>
    </source>
</evidence>
<dbReference type="GO" id="GO:0015031">
    <property type="term" value="P:protein transport"/>
    <property type="evidence" value="ECO:0007669"/>
    <property type="project" value="UniProtKB-KW"/>
</dbReference>
<dbReference type="Proteomes" id="UP000001876">
    <property type="component" value="Unassembled WGS sequence"/>
</dbReference>
<dbReference type="GeneID" id="9682712"/>
<accession>C1MLS3</accession>
<dbReference type="PROSITE" id="PS50192">
    <property type="entry name" value="T_SNARE"/>
    <property type="match status" value="1"/>
</dbReference>
<feature type="compositionally biased region" description="Basic and acidic residues" evidence="2">
    <location>
        <begin position="221"/>
        <end position="258"/>
    </location>
</feature>